<dbReference type="EMBL" id="NGJK01000091">
    <property type="protein sequence ID" value="RAP02468.1"/>
    <property type="molecule type" value="Genomic_DNA"/>
</dbReference>
<dbReference type="SUPFAM" id="SSF53649">
    <property type="entry name" value="Alkaline phosphatase-like"/>
    <property type="match status" value="1"/>
</dbReference>
<dbReference type="AlphaFoldDB" id="A0A328Q7K6"/>
<dbReference type="Pfam" id="PF01663">
    <property type="entry name" value="Phosphodiest"/>
    <property type="match status" value="1"/>
</dbReference>
<feature type="transmembrane region" description="Helical" evidence="1">
    <location>
        <begin position="99"/>
        <end position="119"/>
    </location>
</feature>
<dbReference type="OMA" id="YMGYDEI"/>
<keyword evidence="1" id="KW-1133">Transmembrane helix</keyword>
<dbReference type="Pfam" id="PF04020">
    <property type="entry name" value="Phage_holin_4_2"/>
    <property type="match status" value="1"/>
</dbReference>
<dbReference type="InterPro" id="IPR007165">
    <property type="entry name" value="Phage_holin_4_2"/>
</dbReference>
<feature type="transmembrane region" description="Helical" evidence="1">
    <location>
        <begin position="67"/>
        <end position="87"/>
    </location>
</feature>
<feature type="transmembrane region" description="Helical" evidence="1">
    <location>
        <begin position="284"/>
        <end position="302"/>
    </location>
</feature>
<dbReference type="InterPro" id="IPR017850">
    <property type="entry name" value="Alkaline_phosphatase_core_sf"/>
</dbReference>
<sequence length="704" mass="79942">MDVIGFSSRVMKYVLLLFVDVVLFLVFVSIFGGITVPSFVVAFIIVLLLSFFNGLLWPILSYISLRFLVVTFGFGTFIFDGFILWILDMFIPGVSIGGMSLFTIPLLIAIINSFVSIVLDIHEDSLYYSSILKKELQNSRGIRDKDGFIFLEIDGLAKDILVEAIEKGDMPTLKSWIDEGSHILTSWETDLSSQTGASQAGILHGNNKDIPAFRWVEKENNNRIVSSNGFSDSTYIENHISNGRGLLSFNGASRSNLFSGDASDYILTFSKFASKRSLLTTTWYYLYSNPYFITRIIVLFMGDVCLELFSRIRQFVCSVYPRLRRNLSYFVARAGANVVMREATTISLIGDIFSGKYNVIYATYMGYDEIAHHSGIRDWDAFYALNHLDKQFRQLNRSIYESGNNYHLVVLSDHGQSGGPTFKQKFGYTLEDLVSRNLPSNITVHSILHSNDDHFYESLGLKKYRGNKDRIDDTIEGIKFCIRDIKEKNSFKTLKKRYSIIDSDMPVFDKLRTLTEEVSSDFKLYDDIITSNKTAQSIVLASGNLGLIYFTDWSVRLTYEQIEDAFPGLLSSLASHNGIGFIMVKSAVYGSIVLCDDSIYYLDEDKYEGRPFLDKFGDNVANHLRRTDSFEHVPDILVNSSYDEDTGEVYAFEELIGSHGGVGGLQQEPFILYPSCWKLNNKIVGAENLHKFFKNEMLKFWDDD</sequence>
<protein>
    <recommendedName>
        <fullName evidence="4">Phage holin family protein</fullName>
    </recommendedName>
</protein>
<reference evidence="2 3" key="1">
    <citation type="submission" date="2017-05" db="EMBL/GenBank/DDBJ databases">
        <title>Host range expansion of the Methanosphaera genus to humans and monogastric animals involves recent and extensive reduction in genome content.</title>
        <authorList>
            <person name="Hoedt E.C."/>
            <person name="Volmer J.G."/>
            <person name="Parks D.H."/>
            <person name="Rosewarne C.P."/>
            <person name="Denman S.E."/>
            <person name="Mcsweeney C.S."/>
            <person name="O Cuiv P."/>
            <person name="Hugenholtz P."/>
            <person name="Tyson G.W."/>
            <person name="Morrison M."/>
        </authorList>
    </citation>
    <scope>NUCLEOTIDE SEQUENCE [LARGE SCALE GENOMIC DNA]</scope>
    <source>
        <strain evidence="2 3">PA5</strain>
    </source>
</reference>
<dbReference type="Gene3D" id="3.40.720.10">
    <property type="entry name" value="Alkaline Phosphatase, subunit A"/>
    <property type="match status" value="1"/>
</dbReference>
<name>A0A328Q7K6_9EURY</name>
<accession>A0A328Q7K6</accession>
<dbReference type="Proteomes" id="UP000248557">
    <property type="component" value="Unassembled WGS sequence"/>
</dbReference>
<feature type="transmembrane region" description="Helical" evidence="1">
    <location>
        <begin position="12"/>
        <end position="34"/>
    </location>
</feature>
<organism evidence="2 3">
    <name type="scientific">Methanosphaera stadtmanae</name>
    <dbReference type="NCBI Taxonomy" id="2317"/>
    <lineage>
        <taxon>Archaea</taxon>
        <taxon>Methanobacteriati</taxon>
        <taxon>Methanobacteriota</taxon>
        <taxon>Methanomada group</taxon>
        <taxon>Methanobacteria</taxon>
        <taxon>Methanobacteriales</taxon>
        <taxon>Methanobacteriaceae</taxon>
        <taxon>Methanosphaera</taxon>
    </lineage>
</organism>
<keyword evidence="1" id="KW-0812">Transmembrane</keyword>
<evidence type="ECO:0008006" key="4">
    <source>
        <dbReference type="Google" id="ProtNLM"/>
    </source>
</evidence>
<dbReference type="InterPro" id="IPR002591">
    <property type="entry name" value="Phosphodiest/P_Trfase"/>
</dbReference>
<gene>
    <name evidence="2" type="ORF">CA615_07370</name>
</gene>
<keyword evidence="1" id="KW-0472">Membrane</keyword>
<evidence type="ECO:0000313" key="2">
    <source>
        <dbReference type="EMBL" id="RAP02468.1"/>
    </source>
</evidence>
<comment type="caution">
    <text evidence="2">The sequence shown here is derived from an EMBL/GenBank/DDBJ whole genome shotgun (WGS) entry which is preliminary data.</text>
</comment>
<evidence type="ECO:0000256" key="1">
    <source>
        <dbReference type="SAM" id="Phobius"/>
    </source>
</evidence>
<proteinExistence type="predicted"/>
<evidence type="ECO:0000313" key="3">
    <source>
        <dbReference type="Proteomes" id="UP000248557"/>
    </source>
</evidence>
<feature type="transmembrane region" description="Helical" evidence="1">
    <location>
        <begin position="40"/>
        <end position="60"/>
    </location>
</feature>